<reference evidence="2" key="1">
    <citation type="submission" date="2020-02" db="EMBL/GenBank/DDBJ databases">
        <authorList>
            <person name="Meier V. D."/>
        </authorList>
    </citation>
    <scope>NUCLEOTIDE SEQUENCE</scope>
    <source>
        <strain evidence="2">AVDCRST_MAG02</strain>
    </source>
</reference>
<feature type="non-terminal residue" evidence="2">
    <location>
        <position position="1"/>
    </location>
</feature>
<proteinExistence type="predicted"/>
<evidence type="ECO:0000256" key="1">
    <source>
        <dbReference type="SAM" id="MobiDB-lite"/>
    </source>
</evidence>
<protein>
    <submittedName>
        <fullName evidence="2">Uncharacterized protein</fullName>
    </submittedName>
</protein>
<organism evidence="2">
    <name type="scientific">uncultured Rubrobacteraceae bacterium</name>
    <dbReference type="NCBI Taxonomy" id="349277"/>
    <lineage>
        <taxon>Bacteria</taxon>
        <taxon>Bacillati</taxon>
        <taxon>Actinomycetota</taxon>
        <taxon>Rubrobacteria</taxon>
        <taxon>Rubrobacterales</taxon>
        <taxon>Rubrobacteraceae</taxon>
        <taxon>environmental samples</taxon>
    </lineage>
</organism>
<accession>A0A6J4R950</accession>
<evidence type="ECO:0000313" key="2">
    <source>
        <dbReference type="EMBL" id="CAA9466393.1"/>
    </source>
</evidence>
<feature type="compositionally biased region" description="Basic residues" evidence="1">
    <location>
        <begin position="17"/>
        <end position="28"/>
    </location>
</feature>
<dbReference type="EMBL" id="CADCVH010000096">
    <property type="protein sequence ID" value="CAA9466393.1"/>
    <property type="molecule type" value="Genomic_DNA"/>
</dbReference>
<sequence length="44" mass="4715">AVSQAQPQVPSPLDRRRAGRRRAGRRRAAGGAGGIGRRRPPADR</sequence>
<feature type="non-terminal residue" evidence="2">
    <location>
        <position position="44"/>
    </location>
</feature>
<feature type="region of interest" description="Disordered" evidence="1">
    <location>
        <begin position="1"/>
        <end position="44"/>
    </location>
</feature>
<dbReference type="AlphaFoldDB" id="A0A6J4R950"/>
<name>A0A6J4R950_9ACTN</name>
<gene>
    <name evidence="2" type="ORF">AVDCRST_MAG02-3154</name>
</gene>